<gene>
    <name evidence="1" type="ORF">MOV08_00525</name>
    <name evidence="2" type="ORF">MOV08_43435</name>
</gene>
<sequence length="96" mass="9907">MSNAPTTTAPTSTGPIRVLLADEWEEDVPVAVGEAAKAQFSKGALRCGEQGLARHRRVQGGIFQGAGGGEIEEVAPLSLSPAARDARHVACPTSAR</sequence>
<evidence type="ECO:0000313" key="3">
    <source>
        <dbReference type="Proteomes" id="UP001218629"/>
    </source>
</evidence>
<protein>
    <submittedName>
        <fullName evidence="2">Uncharacterized protein</fullName>
    </submittedName>
</protein>
<dbReference type="RefSeq" id="WP_159030715.1">
    <property type="nucleotide sequence ID" value="NZ_CP095749.1"/>
</dbReference>
<keyword evidence="3" id="KW-1185">Reference proteome</keyword>
<proteinExistence type="predicted"/>
<reference evidence="2 3" key="1">
    <citation type="submission" date="2022-03" db="EMBL/GenBank/DDBJ databases">
        <title>Streptomyces yunnanensis P86,complete genome.</title>
        <authorList>
            <person name="Chen S."/>
            <person name="Zhang Q."/>
        </authorList>
    </citation>
    <scope>NUCLEOTIDE SEQUENCE [LARGE SCALE GENOMIC DNA]</scope>
    <source>
        <strain evidence="2 3">P86</strain>
    </source>
</reference>
<evidence type="ECO:0000313" key="2">
    <source>
        <dbReference type="EMBL" id="WEB45469.1"/>
    </source>
</evidence>
<dbReference type="EMBL" id="CP095749">
    <property type="protein sequence ID" value="WEB37950.1"/>
    <property type="molecule type" value="Genomic_DNA"/>
</dbReference>
<accession>A0ABY8AL03</accession>
<dbReference type="EMBL" id="CP095749">
    <property type="protein sequence ID" value="WEB45469.1"/>
    <property type="molecule type" value="Genomic_DNA"/>
</dbReference>
<dbReference type="Proteomes" id="UP001218629">
    <property type="component" value="Chromosome"/>
</dbReference>
<organism evidence="2 3">
    <name type="scientific">Streptomyces yunnanensis</name>
    <dbReference type="NCBI Taxonomy" id="156453"/>
    <lineage>
        <taxon>Bacteria</taxon>
        <taxon>Bacillati</taxon>
        <taxon>Actinomycetota</taxon>
        <taxon>Actinomycetes</taxon>
        <taxon>Kitasatosporales</taxon>
        <taxon>Streptomycetaceae</taxon>
        <taxon>Streptomyces</taxon>
    </lineage>
</organism>
<evidence type="ECO:0000313" key="1">
    <source>
        <dbReference type="EMBL" id="WEB37950.1"/>
    </source>
</evidence>
<name>A0ABY8AL03_9ACTN</name>